<sequence length="153" mass="18331">MPHNQHIHIIRHLVKDILVKNQTNHTERLRGKDITNINNPKINMPTNMERAMGLIHQTGKRRREESWFTLRGSRFMRMVDIRNLFRKITVEENINNLFTNSMEIMFMESNLPLHTKKPQIKDITVINQPIHMKKLRAKDIIMKNIQKEVEEDM</sequence>
<proteinExistence type="predicted"/>
<accession>A0A8D9EBP0</accession>
<evidence type="ECO:0000313" key="1">
    <source>
        <dbReference type="EMBL" id="CAG6748003.1"/>
    </source>
</evidence>
<reference evidence="1" key="1">
    <citation type="submission" date="2021-05" db="EMBL/GenBank/DDBJ databases">
        <authorList>
            <person name="Alioto T."/>
            <person name="Alioto T."/>
            <person name="Gomez Garrido J."/>
        </authorList>
    </citation>
    <scope>NUCLEOTIDE SEQUENCE</scope>
</reference>
<dbReference type="AlphaFoldDB" id="A0A8D9EBP0"/>
<organism evidence="1">
    <name type="scientific">Cacopsylla melanoneura</name>
    <dbReference type="NCBI Taxonomy" id="428564"/>
    <lineage>
        <taxon>Eukaryota</taxon>
        <taxon>Metazoa</taxon>
        <taxon>Ecdysozoa</taxon>
        <taxon>Arthropoda</taxon>
        <taxon>Hexapoda</taxon>
        <taxon>Insecta</taxon>
        <taxon>Pterygota</taxon>
        <taxon>Neoptera</taxon>
        <taxon>Paraneoptera</taxon>
        <taxon>Hemiptera</taxon>
        <taxon>Sternorrhyncha</taxon>
        <taxon>Psylloidea</taxon>
        <taxon>Psyllidae</taxon>
        <taxon>Psyllinae</taxon>
        <taxon>Cacopsylla</taxon>
    </lineage>
</organism>
<dbReference type="EMBL" id="HBUF01516683">
    <property type="protein sequence ID" value="CAG6748003.1"/>
    <property type="molecule type" value="Transcribed_RNA"/>
</dbReference>
<protein>
    <submittedName>
        <fullName evidence="1">Uncharacterized protein</fullName>
    </submittedName>
</protein>
<name>A0A8D9EBP0_9HEMI</name>